<dbReference type="InterPro" id="IPR005467">
    <property type="entry name" value="His_kinase_dom"/>
</dbReference>
<dbReference type="Gene3D" id="3.30.450.20">
    <property type="entry name" value="PAS domain"/>
    <property type="match status" value="1"/>
</dbReference>
<evidence type="ECO:0000256" key="5">
    <source>
        <dbReference type="ARBA" id="ARBA00022741"/>
    </source>
</evidence>
<dbReference type="NCBIfam" id="TIGR00229">
    <property type="entry name" value="sensory_box"/>
    <property type="match status" value="1"/>
</dbReference>
<comment type="catalytic activity">
    <reaction evidence="1">
        <text>ATP + protein L-histidine = ADP + protein N-phospho-L-histidine.</text>
        <dbReference type="EC" id="2.7.13.3"/>
    </reaction>
</comment>
<dbReference type="Gene3D" id="1.10.287.130">
    <property type="match status" value="1"/>
</dbReference>
<evidence type="ECO:0000313" key="11">
    <source>
        <dbReference type="EMBL" id="GEN05383.1"/>
    </source>
</evidence>
<evidence type="ECO:0000256" key="7">
    <source>
        <dbReference type="ARBA" id="ARBA00022840"/>
    </source>
</evidence>
<protein>
    <recommendedName>
        <fullName evidence="2">histidine kinase</fullName>
        <ecNumber evidence="2">2.7.13.3</ecNumber>
    </recommendedName>
</protein>
<dbReference type="InterPro" id="IPR013767">
    <property type="entry name" value="PAS_fold"/>
</dbReference>
<dbReference type="STRING" id="1334629.MFUL124B02_06300"/>
<accession>A0A511SVM4</accession>
<dbReference type="Gene3D" id="3.30.450.40">
    <property type="match status" value="2"/>
</dbReference>
<dbReference type="Proteomes" id="UP000183760">
    <property type="component" value="Unassembled WGS sequence"/>
</dbReference>
<dbReference type="InterPro" id="IPR004358">
    <property type="entry name" value="Sig_transdc_His_kin-like_C"/>
</dbReference>
<keyword evidence="4" id="KW-0808">Transferase</keyword>
<dbReference type="PRINTS" id="PR00344">
    <property type="entry name" value="BCTRLSENSOR"/>
</dbReference>
<reference evidence="11 14" key="2">
    <citation type="submission" date="2019-07" db="EMBL/GenBank/DDBJ databases">
        <title>Whole genome shotgun sequence of Myxococcus fulvus NBRC 100333.</title>
        <authorList>
            <person name="Hosoyama A."/>
            <person name="Uohara A."/>
            <person name="Ohji S."/>
            <person name="Ichikawa N."/>
        </authorList>
    </citation>
    <scope>NUCLEOTIDE SEQUENCE [LARGE SCALE GENOMIC DNA]</scope>
    <source>
        <strain evidence="11 14">NBRC 100333</strain>
    </source>
</reference>
<dbReference type="EC" id="2.7.13.3" evidence="2"/>
<dbReference type="PROSITE" id="PS50109">
    <property type="entry name" value="HIS_KIN"/>
    <property type="match status" value="1"/>
</dbReference>
<dbReference type="SUPFAM" id="SSF55874">
    <property type="entry name" value="ATPase domain of HSP90 chaperone/DNA topoisomerase II/histidine kinase"/>
    <property type="match status" value="1"/>
</dbReference>
<dbReference type="GO" id="GO:0000155">
    <property type="term" value="F:phosphorelay sensor kinase activity"/>
    <property type="evidence" value="ECO:0007669"/>
    <property type="project" value="InterPro"/>
</dbReference>
<dbReference type="GO" id="GO:0006355">
    <property type="term" value="P:regulation of DNA-templated transcription"/>
    <property type="evidence" value="ECO:0007669"/>
    <property type="project" value="InterPro"/>
</dbReference>
<dbReference type="InterPro" id="IPR029016">
    <property type="entry name" value="GAF-like_dom_sf"/>
</dbReference>
<dbReference type="PROSITE" id="PS50112">
    <property type="entry name" value="PAS"/>
    <property type="match status" value="1"/>
</dbReference>
<dbReference type="Pfam" id="PF02518">
    <property type="entry name" value="HATPase_c"/>
    <property type="match status" value="1"/>
</dbReference>
<feature type="domain" description="PAS" evidence="10">
    <location>
        <begin position="27"/>
        <end position="76"/>
    </location>
</feature>
<dbReference type="InterPro" id="IPR035965">
    <property type="entry name" value="PAS-like_dom_sf"/>
</dbReference>
<dbReference type="SMART" id="SM00091">
    <property type="entry name" value="PAS"/>
    <property type="match status" value="1"/>
</dbReference>
<dbReference type="SUPFAM" id="SSF47384">
    <property type="entry name" value="Homodimeric domain of signal transducing histidine kinase"/>
    <property type="match status" value="1"/>
</dbReference>
<dbReference type="OrthoDB" id="9760427at2"/>
<dbReference type="AlphaFoldDB" id="A0A511SVM4"/>
<dbReference type="SUPFAM" id="SSF55781">
    <property type="entry name" value="GAF domain-like"/>
    <property type="match status" value="2"/>
</dbReference>
<dbReference type="SMART" id="SM00065">
    <property type="entry name" value="GAF"/>
    <property type="match status" value="2"/>
</dbReference>
<dbReference type="PANTHER" id="PTHR43065:SF10">
    <property type="entry name" value="PEROXIDE STRESS-ACTIVATED HISTIDINE KINASE MAK3"/>
    <property type="match status" value="1"/>
</dbReference>
<keyword evidence="3" id="KW-0597">Phosphoprotein</keyword>
<proteinExistence type="predicted"/>
<evidence type="ECO:0000313" key="14">
    <source>
        <dbReference type="Proteomes" id="UP000321514"/>
    </source>
</evidence>
<keyword evidence="8" id="KW-0902">Two-component regulatory system</keyword>
<name>A0A511SVM4_MYXFU</name>
<dbReference type="Proteomes" id="UP000321514">
    <property type="component" value="Unassembled WGS sequence"/>
</dbReference>
<evidence type="ECO:0000256" key="1">
    <source>
        <dbReference type="ARBA" id="ARBA00000085"/>
    </source>
</evidence>
<dbReference type="CDD" id="cd00082">
    <property type="entry name" value="HisKA"/>
    <property type="match status" value="1"/>
</dbReference>
<dbReference type="InterPro" id="IPR036890">
    <property type="entry name" value="HATPase_C_sf"/>
</dbReference>
<organism evidence="11 14">
    <name type="scientific">Myxococcus fulvus</name>
    <dbReference type="NCBI Taxonomy" id="33"/>
    <lineage>
        <taxon>Bacteria</taxon>
        <taxon>Pseudomonadati</taxon>
        <taxon>Myxococcota</taxon>
        <taxon>Myxococcia</taxon>
        <taxon>Myxococcales</taxon>
        <taxon>Cystobacterineae</taxon>
        <taxon>Myxococcaceae</taxon>
        <taxon>Myxococcus</taxon>
    </lineage>
</organism>
<dbReference type="Pfam" id="PF01590">
    <property type="entry name" value="GAF"/>
    <property type="match status" value="1"/>
</dbReference>
<dbReference type="Gene3D" id="3.30.565.10">
    <property type="entry name" value="Histidine kinase-like ATPase, C-terminal domain"/>
    <property type="match status" value="1"/>
</dbReference>
<evidence type="ECO:0000256" key="2">
    <source>
        <dbReference type="ARBA" id="ARBA00012438"/>
    </source>
</evidence>
<dbReference type="SMART" id="SM00388">
    <property type="entry name" value="HisKA"/>
    <property type="match status" value="1"/>
</dbReference>
<keyword evidence="5" id="KW-0547">Nucleotide-binding</keyword>
<evidence type="ECO:0000256" key="3">
    <source>
        <dbReference type="ARBA" id="ARBA00022553"/>
    </source>
</evidence>
<sequence>MSTSHYSEASLRALIEPFGNPVLAVVDGRVSAANDAYLALLGLPRERVEGRSVMDFVQPEERSRLIERYRLVESGGAMEARTQVYQVPSADGATREVALYASRIPLEDGRSALLLNLLPLTDKPPELSMAERLVETSASLVSAHSEDAVRRVALKGLEAAGFRVRLLRWDGLRLNALDGGAPPPDVALGLEALSDGRPVFGGAERASPTHVYLPVGGPQVEVLRVEGPWVAPRHGSVLTLFAKVVGAALTDARVQSDSTRSRWEVGAVAEMARFVARPIPPTPEDFLSRVSELLLSEAAVLHLTRGTQGALVLSAHVGLTEVVGPGGDVARLGGVMGGSVPDALDGDLTSDAQAQALREASQGTLGSGAAVRLARGGEVCGVLQVLRAPDRPFDARDVRLLGTLSELLVTLLEQRRLRSESARQLTETRLLLDLARTTSGVLETSSILDVASDFLVHLLDVSNCYIMLYDESAKVLRGAAASAAHRDFFRTVVLSLSSDSVAARAARERTPVVIEDVEASGGGFNPQLVQRFGEKALLALPLTSREELIGVVLVDDTRRARTFSPELVELAEATCGQLSLSIANARLYESLWASYAELAATRAEMVKRERLAALGELSAIVAHEVRNPLGVIFNAVASLRRLLEPSGDAAMLLDILGEESDRLNRMVGDLLDYTRPRDPVLQHEDLSRVLQDSLEAARAQGGAPDRPVRIDAEVEQGLPPVPMDRRLIRQALVNVAVNAIQSMPQGGLVQVRARREAHAGREQLRIDVADQGPGIPAELLHRVFEPFFTTKAQGTGLGLAVVKRILEEHRGEIAVDSTPGRGTTFTFRLPLSQPPSFP</sequence>
<dbReference type="Pfam" id="PF00512">
    <property type="entry name" value="HisKA"/>
    <property type="match status" value="1"/>
</dbReference>
<evidence type="ECO:0000259" key="9">
    <source>
        <dbReference type="PROSITE" id="PS50109"/>
    </source>
</evidence>
<dbReference type="InterPro" id="IPR036097">
    <property type="entry name" value="HisK_dim/P_sf"/>
</dbReference>
<dbReference type="PANTHER" id="PTHR43065">
    <property type="entry name" value="SENSOR HISTIDINE KINASE"/>
    <property type="match status" value="1"/>
</dbReference>
<dbReference type="CDD" id="cd00130">
    <property type="entry name" value="PAS"/>
    <property type="match status" value="1"/>
</dbReference>
<comment type="caution">
    <text evidence="11">The sequence shown here is derived from an EMBL/GenBank/DDBJ whole genome shotgun (WGS) entry which is preliminary data.</text>
</comment>
<dbReference type="GO" id="GO:0005524">
    <property type="term" value="F:ATP binding"/>
    <property type="evidence" value="ECO:0007669"/>
    <property type="project" value="UniProtKB-KW"/>
</dbReference>
<evidence type="ECO:0000259" key="10">
    <source>
        <dbReference type="PROSITE" id="PS50112"/>
    </source>
</evidence>
<keyword evidence="7" id="KW-0067">ATP-binding</keyword>
<evidence type="ECO:0000256" key="6">
    <source>
        <dbReference type="ARBA" id="ARBA00022777"/>
    </source>
</evidence>
<evidence type="ECO:0000256" key="4">
    <source>
        <dbReference type="ARBA" id="ARBA00022679"/>
    </source>
</evidence>
<gene>
    <name evidence="11" type="ORF">MFU01_04200</name>
    <name evidence="12" type="ORF">SAMN05443572_1011071</name>
</gene>
<evidence type="ECO:0000256" key="8">
    <source>
        <dbReference type="ARBA" id="ARBA00023012"/>
    </source>
</evidence>
<evidence type="ECO:0000313" key="12">
    <source>
        <dbReference type="EMBL" id="SET08893.1"/>
    </source>
</evidence>
<dbReference type="RefSeq" id="WP_074949458.1">
    <property type="nucleotide sequence ID" value="NZ_BJXR01000006.1"/>
</dbReference>
<dbReference type="InterPro" id="IPR003018">
    <property type="entry name" value="GAF"/>
</dbReference>
<dbReference type="SMART" id="SM00387">
    <property type="entry name" value="HATPase_c"/>
    <property type="match status" value="1"/>
</dbReference>
<reference evidence="12 13" key="1">
    <citation type="submission" date="2016-10" db="EMBL/GenBank/DDBJ databases">
        <authorList>
            <person name="Varghese N."/>
            <person name="Submissions S."/>
        </authorList>
    </citation>
    <scope>NUCLEOTIDE SEQUENCE [LARGE SCALE GENOMIC DNA]</scope>
    <source>
        <strain evidence="12 13">DSM 16525</strain>
    </source>
</reference>
<dbReference type="SUPFAM" id="SSF55785">
    <property type="entry name" value="PYP-like sensor domain (PAS domain)"/>
    <property type="match status" value="1"/>
</dbReference>
<evidence type="ECO:0000313" key="13">
    <source>
        <dbReference type="Proteomes" id="UP000183760"/>
    </source>
</evidence>
<dbReference type="EMBL" id="BJXR01000006">
    <property type="protein sequence ID" value="GEN05383.1"/>
    <property type="molecule type" value="Genomic_DNA"/>
</dbReference>
<dbReference type="InterPro" id="IPR003594">
    <property type="entry name" value="HATPase_dom"/>
</dbReference>
<keyword evidence="6" id="KW-0418">Kinase</keyword>
<feature type="domain" description="Histidine kinase" evidence="9">
    <location>
        <begin position="620"/>
        <end position="833"/>
    </location>
</feature>
<dbReference type="InterPro" id="IPR003661">
    <property type="entry name" value="HisK_dim/P_dom"/>
</dbReference>
<dbReference type="EMBL" id="FOIB01000001">
    <property type="protein sequence ID" value="SET08893.1"/>
    <property type="molecule type" value="Genomic_DNA"/>
</dbReference>
<keyword evidence="13" id="KW-1185">Reference proteome</keyword>
<dbReference type="Pfam" id="PF00989">
    <property type="entry name" value="PAS"/>
    <property type="match status" value="1"/>
</dbReference>
<dbReference type="InterPro" id="IPR000014">
    <property type="entry name" value="PAS"/>
</dbReference>